<comment type="caution">
    <text evidence="1">The sequence shown here is derived from an EMBL/GenBank/DDBJ whole genome shotgun (WGS) entry which is preliminary data.</text>
</comment>
<dbReference type="Proteomes" id="UP000257109">
    <property type="component" value="Unassembled WGS sequence"/>
</dbReference>
<name>A0A371IA67_MUCPR</name>
<evidence type="ECO:0000313" key="1">
    <source>
        <dbReference type="EMBL" id="RDY11937.1"/>
    </source>
</evidence>
<protein>
    <submittedName>
        <fullName evidence="1">Uncharacterized protein</fullName>
    </submittedName>
</protein>
<dbReference type="AlphaFoldDB" id="A0A371IA67"/>
<dbReference type="EMBL" id="QJKJ01000553">
    <property type="protein sequence ID" value="RDY11937.1"/>
    <property type="molecule type" value="Genomic_DNA"/>
</dbReference>
<organism evidence="1 2">
    <name type="scientific">Mucuna pruriens</name>
    <name type="common">Velvet bean</name>
    <name type="synonym">Dolichos pruriens</name>
    <dbReference type="NCBI Taxonomy" id="157652"/>
    <lineage>
        <taxon>Eukaryota</taxon>
        <taxon>Viridiplantae</taxon>
        <taxon>Streptophyta</taxon>
        <taxon>Embryophyta</taxon>
        <taxon>Tracheophyta</taxon>
        <taxon>Spermatophyta</taxon>
        <taxon>Magnoliopsida</taxon>
        <taxon>eudicotyledons</taxon>
        <taxon>Gunneridae</taxon>
        <taxon>Pentapetalae</taxon>
        <taxon>rosids</taxon>
        <taxon>fabids</taxon>
        <taxon>Fabales</taxon>
        <taxon>Fabaceae</taxon>
        <taxon>Papilionoideae</taxon>
        <taxon>50 kb inversion clade</taxon>
        <taxon>NPAAA clade</taxon>
        <taxon>indigoferoid/millettioid clade</taxon>
        <taxon>Phaseoleae</taxon>
        <taxon>Mucuna</taxon>
    </lineage>
</organism>
<reference evidence="1" key="1">
    <citation type="submission" date="2018-05" db="EMBL/GenBank/DDBJ databases">
        <title>Draft genome of Mucuna pruriens seed.</title>
        <authorList>
            <person name="Nnadi N.E."/>
            <person name="Vos R."/>
            <person name="Hasami M.H."/>
            <person name="Devisetty U.K."/>
            <person name="Aguiy J.C."/>
        </authorList>
    </citation>
    <scope>NUCLEOTIDE SEQUENCE [LARGE SCALE GENOMIC DNA]</scope>
    <source>
        <strain evidence="1">JCA_2017</strain>
    </source>
</reference>
<feature type="non-terminal residue" evidence="1">
    <location>
        <position position="1"/>
    </location>
</feature>
<sequence length="66" mass="7551">MDPLKCHIPLFDGAGDVETLLGLENEVNCNEFIKVPRALRSTTKIWKWLCLRPMHYNATKPPFHGS</sequence>
<proteinExistence type="predicted"/>
<keyword evidence="2" id="KW-1185">Reference proteome</keyword>
<gene>
    <name evidence="1" type="ORF">CR513_03350</name>
</gene>
<evidence type="ECO:0000313" key="2">
    <source>
        <dbReference type="Proteomes" id="UP000257109"/>
    </source>
</evidence>
<accession>A0A371IA67</accession>